<reference evidence="1" key="1">
    <citation type="submission" date="2023-03" db="EMBL/GenBank/DDBJ databases">
        <title>Massive genome expansion in bonnet fungi (Mycena s.s.) driven by repeated elements and novel gene families across ecological guilds.</title>
        <authorList>
            <consortium name="Lawrence Berkeley National Laboratory"/>
            <person name="Harder C.B."/>
            <person name="Miyauchi S."/>
            <person name="Viragh M."/>
            <person name="Kuo A."/>
            <person name="Thoen E."/>
            <person name="Andreopoulos B."/>
            <person name="Lu D."/>
            <person name="Skrede I."/>
            <person name="Drula E."/>
            <person name="Henrissat B."/>
            <person name="Morin E."/>
            <person name="Kohler A."/>
            <person name="Barry K."/>
            <person name="LaButti K."/>
            <person name="Morin E."/>
            <person name="Salamov A."/>
            <person name="Lipzen A."/>
            <person name="Mereny Z."/>
            <person name="Hegedus B."/>
            <person name="Baldrian P."/>
            <person name="Stursova M."/>
            <person name="Weitz H."/>
            <person name="Taylor A."/>
            <person name="Grigoriev I.V."/>
            <person name="Nagy L.G."/>
            <person name="Martin F."/>
            <person name="Kauserud H."/>
        </authorList>
    </citation>
    <scope>NUCLEOTIDE SEQUENCE</scope>
    <source>
        <strain evidence="1">CBHHK188m</strain>
    </source>
</reference>
<evidence type="ECO:0000313" key="2">
    <source>
        <dbReference type="Proteomes" id="UP001215280"/>
    </source>
</evidence>
<comment type="caution">
    <text evidence="1">The sequence shown here is derived from an EMBL/GenBank/DDBJ whole genome shotgun (WGS) entry which is preliminary data.</text>
</comment>
<dbReference type="Proteomes" id="UP001215280">
    <property type="component" value="Unassembled WGS sequence"/>
</dbReference>
<dbReference type="EMBL" id="JARJLG010000067">
    <property type="protein sequence ID" value="KAJ7754312.1"/>
    <property type="molecule type" value="Genomic_DNA"/>
</dbReference>
<protein>
    <submittedName>
        <fullName evidence="1">Uncharacterized protein</fullName>
    </submittedName>
</protein>
<sequence>MESHSNCSSRTSYGHSPSPEYEHDLFGIPKLYKIRGFPQSVGREDHVELVVRGPRNCTNIRVCTWTRARLGGPQGAPIAELEINGHYDTASSRAARICADYVERGPAGAAAAVDGVHGRHAAQSESDAHMQDGVLQALALSLANLEHFSIIGCRHVTHLGIWAVLSSNTVGLRMSTLAPQLYATGAGLLAHSSRRTVRVSTHRMAVGLPTIVGVCPALRQLFVVVARKALQGLAECLARARCLAAVHVKLYEDTDSEEAPGILKAPDALAIARRCLETITMLGCNARVGQVERQIRRTESGELESWSLRAEMYMGGHNLYEKISIGCSSDLEQVILKRCLSREHHRRAHLVPFCGTAETLYGRHGCARGGDIGV</sequence>
<dbReference type="AlphaFoldDB" id="A0AAD7J0I1"/>
<proteinExistence type="predicted"/>
<name>A0AAD7J0I1_9AGAR</name>
<keyword evidence="2" id="KW-1185">Reference proteome</keyword>
<gene>
    <name evidence="1" type="ORF">DFH07DRAFT_959759</name>
</gene>
<organism evidence="1 2">
    <name type="scientific">Mycena maculata</name>
    <dbReference type="NCBI Taxonomy" id="230809"/>
    <lineage>
        <taxon>Eukaryota</taxon>
        <taxon>Fungi</taxon>
        <taxon>Dikarya</taxon>
        <taxon>Basidiomycota</taxon>
        <taxon>Agaricomycotina</taxon>
        <taxon>Agaricomycetes</taxon>
        <taxon>Agaricomycetidae</taxon>
        <taxon>Agaricales</taxon>
        <taxon>Marasmiineae</taxon>
        <taxon>Mycenaceae</taxon>
        <taxon>Mycena</taxon>
    </lineage>
</organism>
<evidence type="ECO:0000313" key="1">
    <source>
        <dbReference type="EMBL" id="KAJ7754312.1"/>
    </source>
</evidence>
<accession>A0AAD7J0I1</accession>